<dbReference type="Proteomes" id="UP000429232">
    <property type="component" value="Chromosome"/>
</dbReference>
<reference evidence="1 2" key="1">
    <citation type="submission" date="2020-12" db="EMBL/GenBank/DDBJ databases">
        <title>HMF7856_wgs.fasta genome submission.</title>
        <authorList>
            <person name="Kang H."/>
            <person name="Kim H."/>
            <person name="Joh K."/>
        </authorList>
    </citation>
    <scope>NUCLEOTIDE SEQUENCE [LARGE SCALE GENOMIC DNA]</scope>
    <source>
        <strain evidence="1 2">HMF7856</strain>
    </source>
</reference>
<protein>
    <submittedName>
        <fullName evidence="1">Uncharacterized protein</fullName>
    </submittedName>
</protein>
<keyword evidence="2" id="KW-1185">Reference proteome</keyword>
<name>A0A6I4I1L4_9SPHI</name>
<evidence type="ECO:0000313" key="1">
    <source>
        <dbReference type="EMBL" id="QQL49026.1"/>
    </source>
</evidence>
<dbReference type="EMBL" id="CP066775">
    <property type="protein sequence ID" value="QQL49026.1"/>
    <property type="molecule type" value="Genomic_DNA"/>
</dbReference>
<organism evidence="1 2">
    <name type="scientific">Mucilaginibacter ginkgonis</name>
    <dbReference type="NCBI Taxonomy" id="2682091"/>
    <lineage>
        <taxon>Bacteria</taxon>
        <taxon>Pseudomonadati</taxon>
        <taxon>Bacteroidota</taxon>
        <taxon>Sphingobacteriia</taxon>
        <taxon>Sphingobacteriales</taxon>
        <taxon>Sphingobacteriaceae</taxon>
        <taxon>Mucilaginibacter</taxon>
    </lineage>
</organism>
<evidence type="ECO:0000313" key="2">
    <source>
        <dbReference type="Proteomes" id="UP000429232"/>
    </source>
</evidence>
<dbReference type="RefSeq" id="WP_157525723.1">
    <property type="nucleotide sequence ID" value="NZ_CP066775.1"/>
</dbReference>
<proteinExistence type="predicted"/>
<dbReference type="AlphaFoldDB" id="A0A6I4I1L4"/>
<dbReference type="KEGG" id="mgik:GO620_012665"/>
<accession>A0A6I4I1L4</accession>
<gene>
    <name evidence="1" type="ORF">GO620_012665</name>
</gene>
<sequence length="293" mass="33935">MALAGCKPRHIAKREIISFKPIQGIQYTEVHRRLQNGLIFNEYGYQLEPQWELEFLKNDSARIYSPIKKTYINFPLSRGYDSIFNTARTWYKMRKMSKDSLLLEILKFSGDSIETKGNKVFMTFYSNDYIRNVLHSDTGALRRPTHADTAYLKKLIALSQKDSTKAFAARSPVQLSSNNPNFIIEKKTEEPTLLNHFDTSDDYMNPSFYIRINNGNEDFGYSFSVYVDASGRMTYGKPLVGFYEEEYHQAFLRKSHKLLDGYLQYYLHVKPGSTLGIPHASEIALHITMRKGK</sequence>